<keyword evidence="3" id="KW-1185">Reference proteome</keyword>
<proteinExistence type="predicted"/>
<accession>A0A9P8CG11</accession>
<name>A0A9P8CG11_9HELO</name>
<feature type="compositionally biased region" description="Polar residues" evidence="1">
    <location>
        <begin position="39"/>
        <end position="48"/>
    </location>
</feature>
<dbReference type="Proteomes" id="UP000887226">
    <property type="component" value="Unassembled WGS sequence"/>
</dbReference>
<sequence>MNRKFISGRNAGVVRLASRQSQTSIPVRTQVGRQPRPVPSQNNGQHPLSSPIVANPKALPYIRSPVPVAAPSRTVSSVEKHVLAIRKARGLAAPVSSTTLRSLPPTPPSTQTFPILCLRPTTSKKKKSVRFFDGIKPDKERVPLPDINTFNITRTHGCAECWRLASVARLPTSTAEWRLTVRCLECSESPDMAELVRTKMISEDELEEFKEGEGCG</sequence>
<gene>
    <name evidence="2" type="ORF">BJ878DRAFT_479289</name>
</gene>
<feature type="compositionally biased region" description="Polar residues" evidence="1">
    <location>
        <begin position="18"/>
        <end position="27"/>
    </location>
</feature>
<evidence type="ECO:0000313" key="3">
    <source>
        <dbReference type="Proteomes" id="UP000887226"/>
    </source>
</evidence>
<dbReference type="AlphaFoldDB" id="A0A9P8CG11"/>
<feature type="region of interest" description="Disordered" evidence="1">
    <location>
        <begin position="16"/>
        <end position="50"/>
    </location>
</feature>
<reference evidence="2" key="1">
    <citation type="journal article" date="2021" name="IMA Fungus">
        <title>Genomic characterization of three marine fungi, including Emericellopsis atlantica sp. nov. with signatures of a generalist lifestyle and marine biomass degradation.</title>
        <authorList>
            <person name="Hagestad O.C."/>
            <person name="Hou L."/>
            <person name="Andersen J.H."/>
            <person name="Hansen E.H."/>
            <person name="Altermark B."/>
            <person name="Li C."/>
            <person name="Kuhnert E."/>
            <person name="Cox R.J."/>
            <person name="Crous P.W."/>
            <person name="Spatafora J.W."/>
            <person name="Lail K."/>
            <person name="Amirebrahimi M."/>
            <person name="Lipzen A."/>
            <person name="Pangilinan J."/>
            <person name="Andreopoulos W."/>
            <person name="Hayes R.D."/>
            <person name="Ng V."/>
            <person name="Grigoriev I.V."/>
            <person name="Jackson S.A."/>
            <person name="Sutton T.D.S."/>
            <person name="Dobson A.D.W."/>
            <person name="Rama T."/>
        </authorList>
    </citation>
    <scope>NUCLEOTIDE SEQUENCE</scope>
    <source>
        <strain evidence="2">TRa3180A</strain>
    </source>
</reference>
<comment type="caution">
    <text evidence="2">The sequence shown here is derived from an EMBL/GenBank/DDBJ whole genome shotgun (WGS) entry which is preliminary data.</text>
</comment>
<dbReference type="EMBL" id="MU253850">
    <property type="protein sequence ID" value="KAG9245382.1"/>
    <property type="molecule type" value="Genomic_DNA"/>
</dbReference>
<organism evidence="2 3">
    <name type="scientific">Calycina marina</name>
    <dbReference type="NCBI Taxonomy" id="1763456"/>
    <lineage>
        <taxon>Eukaryota</taxon>
        <taxon>Fungi</taxon>
        <taxon>Dikarya</taxon>
        <taxon>Ascomycota</taxon>
        <taxon>Pezizomycotina</taxon>
        <taxon>Leotiomycetes</taxon>
        <taxon>Helotiales</taxon>
        <taxon>Pezizellaceae</taxon>
        <taxon>Calycina</taxon>
    </lineage>
</organism>
<protein>
    <submittedName>
        <fullName evidence="2">Uncharacterized protein</fullName>
    </submittedName>
</protein>
<evidence type="ECO:0000256" key="1">
    <source>
        <dbReference type="SAM" id="MobiDB-lite"/>
    </source>
</evidence>
<evidence type="ECO:0000313" key="2">
    <source>
        <dbReference type="EMBL" id="KAG9245382.1"/>
    </source>
</evidence>